<proteinExistence type="predicted"/>
<dbReference type="OrthoDB" id="869215at2"/>
<dbReference type="AlphaFoldDB" id="A0A1I3L8A8"/>
<reference evidence="3" key="1">
    <citation type="submission" date="2016-10" db="EMBL/GenBank/DDBJ databases">
        <authorList>
            <person name="Varghese N."/>
            <person name="Submissions S."/>
        </authorList>
    </citation>
    <scope>NUCLEOTIDE SEQUENCE [LARGE SCALE GENOMIC DNA]</scope>
    <source>
        <strain evidence="3">DSM 26542</strain>
    </source>
</reference>
<keyword evidence="1" id="KW-0732">Signal</keyword>
<evidence type="ECO:0000313" key="3">
    <source>
        <dbReference type="Proteomes" id="UP000243887"/>
    </source>
</evidence>
<evidence type="ECO:0000256" key="1">
    <source>
        <dbReference type="SAM" id="SignalP"/>
    </source>
</evidence>
<feature type="signal peptide" evidence="1">
    <location>
        <begin position="1"/>
        <end position="25"/>
    </location>
</feature>
<keyword evidence="3" id="KW-1185">Reference proteome</keyword>
<dbReference type="Proteomes" id="UP000243887">
    <property type="component" value="Unassembled WGS sequence"/>
</dbReference>
<evidence type="ECO:0000313" key="2">
    <source>
        <dbReference type="EMBL" id="SFI80899.1"/>
    </source>
</evidence>
<accession>A0A1I3L8A8</accession>
<dbReference type="RefSeq" id="WP_143077696.1">
    <property type="nucleotide sequence ID" value="NZ_FORU01000001.1"/>
</dbReference>
<feature type="chain" id="PRO_5017371720" evidence="1">
    <location>
        <begin position="26"/>
        <end position="189"/>
    </location>
</feature>
<protein>
    <submittedName>
        <fullName evidence="2">Uncharacterized protein</fullName>
    </submittedName>
</protein>
<sequence>MRNFTLFLTKQVIVVALFITNSSHAITNLVEHIHNYPMWQRQTYAPDLTLQPYYTFTTVVSTSTSTENFQVAGTCLRDIATTNYGPMNSTANANATSRTAVIYPATQLVGLTGQELKSINFKRLGSLPDPSAGSPNFKLYLKEVTDTDFGTGALSWATAITGATLLYDSDPTSSISGGLGMKKILFNAG</sequence>
<organism evidence="2 3">
    <name type="scientific">Myroides guanonis</name>
    <dbReference type="NCBI Taxonomy" id="1150112"/>
    <lineage>
        <taxon>Bacteria</taxon>
        <taxon>Pseudomonadati</taxon>
        <taxon>Bacteroidota</taxon>
        <taxon>Flavobacteriia</taxon>
        <taxon>Flavobacteriales</taxon>
        <taxon>Flavobacteriaceae</taxon>
        <taxon>Myroides</taxon>
    </lineage>
</organism>
<dbReference type="EMBL" id="FORU01000001">
    <property type="protein sequence ID" value="SFI80899.1"/>
    <property type="molecule type" value="Genomic_DNA"/>
</dbReference>
<gene>
    <name evidence="2" type="ORF">SAMN04487893_101217</name>
</gene>
<name>A0A1I3L8A8_9FLAO</name>